<name>A0ABR3J915_9AGAR</name>
<dbReference type="Proteomes" id="UP001556367">
    <property type="component" value="Unassembled WGS sequence"/>
</dbReference>
<dbReference type="PROSITE" id="PS50071">
    <property type="entry name" value="HOMEOBOX_2"/>
    <property type="match status" value="1"/>
</dbReference>
<evidence type="ECO:0000313" key="10">
    <source>
        <dbReference type="Proteomes" id="UP001556367"/>
    </source>
</evidence>
<sequence>MVATAYKSTEPFTLLAQPPPTTTTTSTPPMSTRTMPPTLSRTPSATSISSADTELVTPDTSLSNLDANPNPNAVSARRTRRRFTNPQLAMLERLYRINSHPSRVEREALAKEGGMENRSVTIWFQNKRQTERRVALHNATSYNHQNSTSGSSRVRRGSPSLASVSSLDSRYSRLSLDRVASLSELRVPAPRTPTRRPRDPDANVDLWDIMPSSPVAQMASPPPRDYVEFGRGQRKRTLEWACAAARLADKEGTRSRRHEEHDENYDYNRSRRRGRDIYSAACRSVDTDDEVHEALTPPSATLGADRRWVTESGRQQPKPVLQAVQDEDMMAALTLCGLGGRC</sequence>
<feature type="domain" description="Homeobox" evidence="8">
    <location>
        <begin position="74"/>
        <end position="134"/>
    </location>
</feature>
<keyword evidence="10" id="KW-1185">Reference proteome</keyword>
<evidence type="ECO:0000256" key="2">
    <source>
        <dbReference type="ARBA" id="ARBA00023125"/>
    </source>
</evidence>
<feature type="region of interest" description="Disordered" evidence="7">
    <location>
        <begin position="138"/>
        <end position="167"/>
    </location>
</feature>
<accession>A0ABR3J915</accession>
<dbReference type="CDD" id="cd00086">
    <property type="entry name" value="homeodomain"/>
    <property type="match status" value="1"/>
</dbReference>
<feature type="compositionally biased region" description="Low complexity" evidence="7">
    <location>
        <begin position="147"/>
        <end position="167"/>
    </location>
</feature>
<evidence type="ECO:0000256" key="1">
    <source>
        <dbReference type="ARBA" id="ARBA00004123"/>
    </source>
</evidence>
<comment type="caution">
    <text evidence="9">The sequence shown here is derived from an EMBL/GenBank/DDBJ whole genome shotgun (WGS) entry which is preliminary data.</text>
</comment>
<reference evidence="10" key="1">
    <citation type="submission" date="2024-06" db="EMBL/GenBank/DDBJ databases">
        <title>Multi-omics analyses provide insights into the biosynthesis of the anticancer antibiotic pleurotin in Hohenbuehelia grisea.</title>
        <authorList>
            <person name="Weaver J.A."/>
            <person name="Alberti F."/>
        </authorList>
    </citation>
    <scope>NUCLEOTIDE SEQUENCE [LARGE SCALE GENOMIC DNA]</scope>
    <source>
        <strain evidence="10">T-177</strain>
    </source>
</reference>
<evidence type="ECO:0000256" key="5">
    <source>
        <dbReference type="PROSITE-ProRule" id="PRU00108"/>
    </source>
</evidence>
<evidence type="ECO:0000256" key="4">
    <source>
        <dbReference type="ARBA" id="ARBA00023242"/>
    </source>
</evidence>
<gene>
    <name evidence="9" type="ORF">HGRIS_008683</name>
</gene>
<dbReference type="SUPFAM" id="SSF46689">
    <property type="entry name" value="Homeodomain-like"/>
    <property type="match status" value="1"/>
</dbReference>
<feature type="DNA-binding region" description="Homeobox" evidence="5">
    <location>
        <begin position="76"/>
        <end position="135"/>
    </location>
</feature>
<dbReference type="InterPro" id="IPR009057">
    <property type="entry name" value="Homeodomain-like_sf"/>
</dbReference>
<proteinExistence type="predicted"/>
<keyword evidence="3 5" id="KW-0371">Homeobox</keyword>
<feature type="compositionally biased region" description="Low complexity" evidence="7">
    <location>
        <begin position="22"/>
        <end position="38"/>
    </location>
</feature>
<evidence type="ECO:0000256" key="7">
    <source>
        <dbReference type="SAM" id="MobiDB-lite"/>
    </source>
</evidence>
<dbReference type="PANTHER" id="PTHR24324">
    <property type="entry name" value="HOMEOBOX PROTEIN HHEX"/>
    <property type="match status" value="1"/>
</dbReference>
<dbReference type="Gene3D" id="1.10.10.60">
    <property type="entry name" value="Homeodomain-like"/>
    <property type="match status" value="1"/>
</dbReference>
<dbReference type="InterPro" id="IPR051000">
    <property type="entry name" value="Homeobox_DNA-bind_prot"/>
</dbReference>
<keyword evidence="2 5" id="KW-0238">DNA-binding</keyword>
<organism evidence="9 10">
    <name type="scientific">Hohenbuehelia grisea</name>
    <dbReference type="NCBI Taxonomy" id="104357"/>
    <lineage>
        <taxon>Eukaryota</taxon>
        <taxon>Fungi</taxon>
        <taxon>Dikarya</taxon>
        <taxon>Basidiomycota</taxon>
        <taxon>Agaricomycotina</taxon>
        <taxon>Agaricomycetes</taxon>
        <taxon>Agaricomycetidae</taxon>
        <taxon>Agaricales</taxon>
        <taxon>Pleurotineae</taxon>
        <taxon>Pleurotaceae</taxon>
        <taxon>Hohenbuehelia</taxon>
    </lineage>
</organism>
<keyword evidence="4 5" id="KW-0539">Nucleus</keyword>
<protein>
    <recommendedName>
        <fullName evidence="8">Homeobox domain-containing protein</fullName>
    </recommendedName>
</protein>
<evidence type="ECO:0000259" key="8">
    <source>
        <dbReference type="PROSITE" id="PS50071"/>
    </source>
</evidence>
<comment type="subcellular location">
    <subcellularLocation>
        <location evidence="1 5 6">Nucleus</location>
    </subcellularLocation>
</comment>
<dbReference type="SMART" id="SM00389">
    <property type="entry name" value="HOX"/>
    <property type="match status" value="1"/>
</dbReference>
<feature type="region of interest" description="Disordered" evidence="7">
    <location>
        <begin position="1"/>
        <end position="82"/>
    </location>
</feature>
<dbReference type="EMBL" id="JASNQZ010000011">
    <property type="protein sequence ID" value="KAL0952041.1"/>
    <property type="molecule type" value="Genomic_DNA"/>
</dbReference>
<evidence type="ECO:0000313" key="9">
    <source>
        <dbReference type="EMBL" id="KAL0952041.1"/>
    </source>
</evidence>
<evidence type="ECO:0000256" key="3">
    <source>
        <dbReference type="ARBA" id="ARBA00023155"/>
    </source>
</evidence>
<feature type="compositionally biased region" description="Polar residues" evidence="7">
    <location>
        <begin position="1"/>
        <end position="11"/>
    </location>
</feature>
<dbReference type="PANTHER" id="PTHR24324:SF5">
    <property type="entry name" value="HEMATOPOIETICALLY-EXPRESSED HOMEOBOX PROTEIN HHEX"/>
    <property type="match status" value="1"/>
</dbReference>
<dbReference type="Pfam" id="PF00046">
    <property type="entry name" value="Homeodomain"/>
    <property type="match status" value="1"/>
</dbReference>
<dbReference type="InterPro" id="IPR001356">
    <property type="entry name" value="HD"/>
</dbReference>
<feature type="compositionally biased region" description="Polar residues" evidence="7">
    <location>
        <begin position="39"/>
        <end position="73"/>
    </location>
</feature>
<evidence type="ECO:0000256" key="6">
    <source>
        <dbReference type="RuleBase" id="RU000682"/>
    </source>
</evidence>